<evidence type="ECO:0000259" key="7">
    <source>
        <dbReference type="Pfam" id="PF02838"/>
    </source>
</evidence>
<comment type="caution">
    <text evidence="8">The sequence shown here is derived from an EMBL/GenBank/DDBJ whole genome shotgun (WGS) entry which is preliminary data.</text>
</comment>
<evidence type="ECO:0000256" key="2">
    <source>
        <dbReference type="ARBA" id="ARBA00006285"/>
    </source>
</evidence>
<dbReference type="Proteomes" id="UP001470230">
    <property type="component" value="Unassembled WGS sequence"/>
</dbReference>
<dbReference type="SUPFAM" id="SSF51445">
    <property type="entry name" value="(Trans)glycosidases"/>
    <property type="match status" value="1"/>
</dbReference>
<evidence type="ECO:0000256" key="3">
    <source>
        <dbReference type="ARBA" id="ARBA00012663"/>
    </source>
</evidence>
<feature type="domain" description="Glycoside hydrolase family 20 catalytic" evidence="6">
    <location>
        <begin position="162"/>
        <end position="509"/>
    </location>
</feature>
<proteinExistence type="inferred from homology"/>
<dbReference type="InterPro" id="IPR015883">
    <property type="entry name" value="Glyco_hydro_20_cat"/>
</dbReference>
<keyword evidence="5" id="KW-0326">Glycosidase</keyword>
<dbReference type="Gene3D" id="3.30.379.10">
    <property type="entry name" value="Chitobiase/beta-hexosaminidase domain 2-like"/>
    <property type="match status" value="1"/>
</dbReference>
<comment type="catalytic activity">
    <reaction evidence="1">
        <text>Hydrolysis of terminal non-reducing N-acetyl-D-hexosamine residues in N-acetyl-beta-D-hexosaminides.</text>
        <dbReference type="EC" id="3.2.1.52"/>
    </reaction>
</comment>
<organism evidence="8 9">
    <name type="scientific">Tritrichomonas musculus</name>
    <dbReference type="NCBI Taxonomy" id="1915356"/>
    <lineage>
        <taxon>Eukaryota</taxon>
        <taxon>Metamonada</taxon>
        <taxon>Parabasalia</taxon>
        <taxon>Tritrichomonadida</taxon>
        <taxon>Tritrichomonadidae</taxon>
        <taxon>Tritrichomonas</taxon>
    </lineage>
</organism>
<dbReference type="InterPro" id="IPR015882">
    <property type="entry name" value="HEX_bac_N"/>
</dbReference>
<dbReference type="InterPro" id="IPR029018">
    <property type="entry name" value="Hex-like_dom2"/>
</dbReference>
<keyword evidence="4" id="KW-0378">Hydrolase</keyword>
<dbReference type="InterPro" id="IPR025705">
    <property type="entry name" value="Beta_hexosaminidase_sua/sub"/>
</dbReference>
<dbReference type="EC" id="3.2.1.52" evidence="3"/>
<evidence type="ECO:0000256" key="4">
    <source>
        <dbReference type="ARBA" id="ARBA00022801"/>
    </source>
</evidence>
<name>A0ABR2JSA7_9EUKA</name>
<feature type="domain" description="Beta-hexosaminidase bacterial type N-terminal" evidence="7">
    <location>
        <begin position="2"/>
        <end position="127"/>
    </location>
</feature>
<dbReference type="SUPFAM" id="SSF55545">
    <property type="entry name" value="beta-N-acetylhexosaminidase-like domain"/>
    <property type="match status" value="1"/>
</dbReference>
<dbReference type="InterPro" id="IPR017853">
    <property type="entry name" value="GH"/>
</dbReference>
<evidence type="ECO:0000259" key="6">
    <source>
        <dbReference type="Pfam" id="PF00728"/>
    </source>
</evidence>
<dbReference type="Gene3D" id="3.20.20.80">
    <property type="entry name" value="Glycosidases"/>
    <property type="match status" value="1"/>
</dbReference>
<dbReference type="Pfam" id="PF02838">
    <property type="entry name" value="Glyco_hydro_20b"/>
    <property type="match status" value="1"/>
</dbReference>
<evidence type="ECO:0000256" key="1">
    <source>
        <dbReference type="ARBA" id="ARBA00001231"/>
    </source>
</evidence>
<dbReference type="CDD" id="cd06563">
    <property type="entry name" value="GH20_chitobiase-like"/>
    <property type="match status" value="1"/>
</dbReference>
<sequence>MPVIIPQPLNFKLNDGFFILDSDTGMSFDSTFPNLSFIINYARTWIYGATQFNLKILSSPMNVGIIFDTPNVERNGYQSMSAEEYSLTITKEKVLIISSSYNGFFYGFTTFLQLMPAEIYNLDPDIECSLVDTEECRKYDWEPNKGVEWISPCVTITDKPRFGYRGVLLDAARHFFRVDIIKRLIRVLSILKINHLQLHLTDDQGNRFESFKYPGFQTFGSIRKSSPLPWHDTKSDGTQYGPFFYTQAQLRDLVRYASQFGVTIVPEFELPGHALGALAPYSQFSCRQMPLNVACKWGSSLEVFCAGNDETIRFLEDVLDEIIGIFPSEYIHVGGDEVLKSRWRFCTKCKSRMEEEGLKDVSDLQGWMISHFSNFLDSRGRRLVGWGEILEGQKLAQNAIVMNWKGIQAAIDATQKDHNTIDGSRDHFYFNFKQFPADDVYEYNTPTRFIPFWYTYQKDPFYSIQPNKTYLILGVQGAAWSEYIWGDEPDLHYKLFPRTTALSEIGWTNNASKSWERFYCGYVRIMRKRLAFMGVMAAPLMLHHNVSWSQNDLNSDGSFKTVSWNVTGSFTRDCSYHAAFIKTGGSENVDLRIKNVAILVDGSDLVNLPDEKVASFGDDGNFGAFYQFKLEKSIEKGKEVVLQADIASTSGSNDCEGEIAIYATEFQ</sequence>
<gene>
    <name evidence="8" type="ORF">M9Y10_004063</name>
</gene>
<accession>A0ABR2JSA7</accession>
<dbReference type="PRINTS" id="PR00738">
    <property type="entry name" value="GLHYDRLASE20"/>
</dbReference>
<dbReference type="PANTHER" id="PTHR22600">
    <property type="entry name" value="BETA-HEXOSAMINIDASE"/>
    <property type="match status" value="1"/>
</dbReference>
<reference evidence="8 9" key="1">
    <citation type="submission" date="2024-04" db="EMBL/GenBank/DDBJ databases">
        <title>Tritrichomonas musculus Genome.</title>
        <authorList>
            <person name="Alves-Ferreira E."/>
            <person name="Grigg M."/>
            <person name="Lorenzi H."/>
            <person name="Galac M."/>
        </authorList>
    </citation>
    <scope>NUCLEOTIDE SEQUENCE [LARGE SCALE GENOMIC DNA]</scope>
    <source>
        <strain evidence="8 9">EAF2021</strain>
    </source>
</reference>
<comment type="similarity">
    <text evidence="2">Belongs to the glycosyl hydrolase 20 family.</text>
</comment>
<protein>
    <recommendedName>
        <fullName evidence="3">beta-N-acetylhexosaminidase</fullName>
        <ecNumber evidence="3">3.2.1.52</ecNumber>
    </recommendedName>
</protein>
<evidence type="ECO:0000313" key="8">
    <source>
        <dbReference type="EMBL" id="KAK8881328.1"/>
    </source>
</evidence>
<evidence type="ECO:0000313" key="9">
    <source>
        <dbReference type="Proteomes" id="UP001470230"/>
    </source>
</evidence>
<dbReference type="PANTHER" id="PTHR22600:SF57">
    <property type="entry name" value="BETA-N-ACETYLHEXOSAMINIDASE"/>
    <property type="match status" value="1"/>
</dbReference>
<evidence type="ECO:0000256" key="5">
    <source>
        <dbReference type="ARBA" id="ARBA00023295"/>
    </source>
</evidence>
<dbReference type="EMBL" id="JAPFFF010000010">
    <property type="protein sequence ID" value="KAK8881328.1"/>
    <property type="molecule type" value="Genomic_DNA"/>
</dbReference>
<keyword evidence="9" id="KW-1185">Reference proteome</keyword>
<dbReference type="Pfam" id="PF00728">
    <property type="entry name" value="Glyco_hydro_20"/>
    <property type="match status" value="1"/>
</dbReference>